<dbReference type="GeneID" id="33317442"/>
<reference evidence="1 2" key="1">
    <citation type="submission" date="2016-04" db="EMBL/GenBank/DDBJ databases">
        <title>Complete genome sequence of Thermococcus siculi type strain RG-20.</title>
        <authorList>
            <person name="Oger P.M."/>
        </authorList>
    </citation>
    <scope>NUCLEOTIDE SEQUENCE [LARGE SCALE GENOMIC DNA]</scope>
    <source>
        <strain evidence="1 2">RG-20</strain>
    </source>
</reference>
<keyword evidence="2" id="KW-1185">Reference proteome</keyword>
<dbReference type="KEGG" id="tsl:A3L11_04350"/>
<dbReference type="RefSeq" id="WP_088855740.1">
    <property type="nucleotide sequence ID" value="NZ_CP015103.1"/>
</dbReference>
<dbReference type="EMBL" id="CP015103">
    <property type="protein sequence ID" value="ASJ08502.1"/>
    <property type="molecule type" value="Genomic_DNA"/>
</dbReference>
<gene>
    <name evidence="1" type="ORF">A3L11_04350</name>
</gene>
<evidence type="ECO:0000313" key="1">
    <source>
        <dbReference type="EMBL" id="ASJ08502.1"/>
    </source>
</evidence>
<evidence type="ECO:0000313" key="2">
    <source>
        <dbReference type="Proteomes" id="UP000250125"/>
    </source>
</evidence>
<dbReference type="OrthoDB" id="373393at2157"/>
<organism evidence="1 2">
    <name type="scientific">Thermococcus siculi</name>
    <dbReference type="NCBI Taxonomy" id="72803"/>
    <lineage>
        <taxon>Archaea</taxon>
        <taxon>Methanobacteriati</taxon>
        <taxon>Methanobacteriota</taxon>
        <taxon>Thermococci</taxon>
        <taxon>Thermococcales</taxon>
        <taxon>Thermococcaceae</taxon>
        <taxon>Thermococcus</taxon>
    </lineage>
</organism>
<dbReference type="AlphaFoldDB" id="A0A2Z2MJ89"/>
<dbReference type="Proteomes" id="UP000250125">
    <property type="component" value="Chromosome"/>
</dbReference>
<protein>
    <submittedName>
        <fullName evidence="1">Uncharacterized protein</fullName>
    </submittedName>
</protein>
<sequence length="277" mass="30987">MNSKPSSLLVILLLVLIVSSISTNVPVVAAYTHIEDGNGQIHTFSYGPVSTRAAMIISVDGEDPNFGAQIGNVFELSVSITPSIEKNNCYPGSACFVPRNQKIVLQNTWYSPSDVEFVVLWVGDNSGDGLGPYRDLVVLATNWLKTLLDRFIPYASQILDSIELLTTRQYEPNSYYGKNSITIYPGNSNSAGVILWVRALNYQDYLRQHPSQSIFKYKITAAASSDIYYRYSYSWTFGTPSKPSVDMNKIYPQLVETKYVGSVYTSTTFEITFRRNL</sequence>
<proteinExistence type="predicted"/>
<accession>A0A2Z2MJ89</accession>
<name>A0A2Z2MJ89_9EURY</name>